<comment type="catalytic activity">
    <reaction evidence="5">
        <text>N,N-dimethyl-1,4-phenylenediamine + anthranilate + 2 NAD(+) = 2-(4-dimethylaminophenyl)diazenylbenzoate + 2 NADH + 2 H(+)</text>
        <dbReference type="Rhea" id="RHEA:55872"/>
        <dbReference type="ChEBI" id="CHEBI:15378"/>
        <dbReference type="ChEBI" id="CHEBI:15783"/>
        <dbReference type="ChEBI" id="CHEBI:16567"/>
        <dbReference type="ChEBI" id="CHEBI:57540"/>
        <dbReference type="ChEBI" id="CHEBI:57945"/>
        <dbReference type="ChEBI" id="CHEBI:71579"/>
        <dbReference type="EC" id="1.7.1.17"/>
    </reaction>
    <physiologicalReaction direction="right-to-left" evidence="5">
        <dbReference type="Rhea" id="RHEA:55874"/>
    </physiologicalReaction>
</comment>
<dbReference type="InterPro" id="IPR023048">
    <property type="entry name" value="NADH:quinone_OxRdtase_FMN_depd"/>
</dbReference>
<dbReference type="Gene3D" id="3.40.50.360">
    <property type="match status" value="1"/>
</dbReference>
<dbReference type="AlphaFoldDB" id="A0A1H4HL42"/>
<dbReference type="GO" id="GO:0016655">
    <property type="term" value="F:oxidoreductase activity, acting on NAD(P)H, quinone or similar compound as acceptor"/>
    <property type="evidence" value="ECO:0007669"/>
    <property type="project" value="InterPro"/>
</dbReference>
<proteinExistence type="inferred from homology"/>
<evidence type="ECO:0000313" key="8">
    <source>
        <dbReference type="EMBL" id="SEB22544.1"/>
    </source>
</evidence>
<evidence type="ECO:0000256" key="2">
    <source>
        <dbReference type="ARBA" id="ARBA00022643"/>
    </source>
</evidence>
<dbReference type="GO" id="GO:0010181">
    <property type="term" value="F:FMN binding"/>
    <property type="evidence" value="ECO:0007669"/>
    <property type="project" value="UniProtKB-UniRule"/>
</dbReference>
<reference evidence="9" key="1">
    <citation type="submission" date="2016-10" db="EMBL/GenBank/DDBJ databases">
        <authorList>
            <person name="Varghese N."/>
            <person name="Submissions S."/>
        </authorList>
    </citation>
    <scope>NUCLEOTIDE SEQUENCE [LARGE SCALE GENOMIC DNA]</scope>
    <source>
        <strain evidence="9">LMG 24000</strain>
    </source>
</reference>
<comment type="similarity">
    <text evidence="6">Belongs to the azoreductase type 1 family.</text>
</comment>
<dbReference type="PANTHER" id="PTHR43741:SF2">
    <property type="entry name" value="FMN-DEPENDENT NADH:QUINONE OXIDOREDUCTASE"/>
    <property type="match status" value="1"/>
</dbReference>
<protein>
    <recommendedName>
        <fullName evidence="6">FMN dependent NADH:quinone oxidoreductase</fullName>
        <ecNumber evidence="6">1.6.5.-</ecNumber>
    </recommendedName>
    <alternativeName>
        <fullName evidence="6">Azo-dye reductase</fullName>
    </alternativeName>
    <alternativeName>
        <fullName evidence="6">FMN-dependent NADH-azo compound oxidoreductase</fullName>
    </alternativeName>
    <alternativeName>
        <fullName evidence="6">FMN-dependent NADH-azoreductase</fullName>
        <ecNumber evidence="6">1.7.1.17</ecNumber>
    </alternativeName>
</protein>
<keyword evidence="9" id="KW-1185">Reference proteome</keyword>
<gene>
    <name evidence="6" type="primary">azoR</name>
    <name evidence="8" type="ORF">SAMN05192564_110135</name>
</gene>
<dbReference type="EC" id="1.7.1.17" evidence="6"/>
<dbReference type="RefSeq" id="WP_090537402.1">
    <property type="nucleotide sequence ID" value="NZ_FNRQ01000010.1"/>
</dbReference>
<dbReference type="Proteomes" id="UP000198638">
    <property type="component" value="Unassembled WGS sequence"/>
</dbReference>
<comment type="cofactor">
    <cofactor evidence="6">
        <name>FMN</name>
        <dbReference type="ChEBI" id="CHEBI:58210"/>
    </cofactor>
    <text evidence="6">Binds 1 FMN per subunit.</text>
</comment>
<evidence type="ECO:0000256" key="6">
    <source>
        <dbReference type="HAMAP-Rule" id="MF_01216"/>
    </source>
</evidence>
<evidence type="ECO:0000256" key="1">
    <source>
        <dbReference type="ARBA" id="ARBA00022630"/>
    </source>
</evidence>
<evidence type="ECO:0000256" key="4">
    <source>
        <dbReference type="ARBA" id="ARBA00023027"/>
    </source>
</evidence>
<dbReference type="InterPro" id="IPR050104">
    <property type="entry name" value="FMN-dep_NADH:Q_OxRdtase_AzoR1"/>
</dbReference>
<organism evidence="8 9">
    <name type="scientific">Paraburkholderia sartisoli</name>
    <dbReference type="NCBI Taxonomy" id="83784"/>
    <lineage>
        <taxon>Bacteria</taxon>
        <taxon>Pseudomonadati</taxon>
        <taxon>Pseudomonadota</taxon>
        <taxon>Betaproteobacteria</taxon>
        <taxon>Burkholderiales</taxon>
        <taxon>Burkholderiaceae</taxon>
        <taxon>Paraburkholderia</taxon>
    </lineage>
</organism>
<dbReference type="InterPro" id="IPR003680">
    <property type="entry name" value="Flavodoxin_fold"/>
</dbReference>
<name>A0A1H4HL42_9BURK</name>
<keyword evidence="1 6" id="KW-0285">Flavoprotein</keyword>
<comment type="caution">
    <text evidence="6">Lacks conserved residue(s) required for the propagation of feature annotation.</text>
</comment>
<comment type="catalytic activity">
    <reaction evidence="6">
        <text>2 a quinone + NADH + H(+) = 2 a 1,4-benzosemiquinone + NAD(+)</text>
        <dbReference type="Rhea" id="RHEA:65952"/>
        <dbReference type="ChEBI" id="CHEBI:15378"/>
        <dbReference type="ChEBI" id="CHEBI:57540"/>
        <dbReference type="ChEBI" id="CHEBI:57945"/>
        <dbReference type="ChEBI" id="CHEBI:132124"/>
        <dbReference type="ChEBI" id="CHEBI:134225"/>
    </reaction>
</comment>
<accession>A0A1H4HL42</accession>
<evidence type="ECO:0000313" key="9">
    <source>
        <dbReference type="Proteomes" id="UP000198638"/>
    </source>
</evidence>
<comment type="function">
    <text evidence="6">Also exhibits azoreductase activity. Catalyzes the reductive cleavage of the azo bond in aromatic azo compounds to the corresponding amines.</text>
</comment>
<dbReference type="HAMAP" id="MF_01216">
    <property type="entry name" value="Azoreductase_type1"/>
    <property type="match status" value="1"/>
</dbReference>
<dbReference type="EC" id="1.6.5.-" evidence="6"/>
<dbReference type="EMBL" id="FNRQ01000010">
    <property type="protein sequence ID" value="SEB22544.1"/>
    <property type="molecule type" value="Genomic_DNA"/>
</dbReference>
<dbReference type="GO" id="GO:0009055">
    <property type="term" value="F:electron transfer activity"/>
    <property type="evidence" value="ECO:0007669"/>
    <property type="project" value="UniProtKB-UniRule"/>
</dbReference>
<dbReference type="PANTHER" id="PTHR43741">
    <property type="entry name" value="FMN-DEPENDENT NADH-AZOREDUCTASE 1"/>
    <property type="match status" value="1"/>
</dbReference>
<feature type="domain" description="Flavodoxin-like fold" evidence="7">
    <location>
        <begin position="3"/>
        <end position="197"/>
    </location>
</feature>
<dbReference type="SUPFAM" id="SSF52218">
    <property type="entry name" value="Flavoproteins"/>
    <property type="match status" value="1"/>
</dbReference>
<dbReference type="InterPro" id="IPR029039">
    <property type="entry name" value="Flavoprotein-like_sf"/>
</dbReference>
<dbReference type="STRING" id="83784.SAMN05192564_110135"/>
<dbReference type="GO" id="GO:0016652">
    <property type="term" value="F:oxidoreductase activity, acting on NAD(P)H as acceptor"/>
    <property type="evidence" value="ECO:0007669"/>
    <property type="project" value="UniProtKB-UniRule"/>
</dbReference>
<dbReference type="Pfam" id="PF02525">
    <property type="entry name" value="Flavodoxin_2"/>
    <property type="match status" value="1"/>
</dbReference>
<keyword evidence="3 6" id="KW-0560">Oxidoreductase</keyword>
<comment type="subunit">
    <text evidence="6">Homodimer.</text>
</comment>
<keyword evidence="4 6" id="KW-0520">NAD</keyword>
<evidence type="ECO:0000256" key="5">
    <source>
        <dbReference type="ARBA" id="ARBA00048542"/>
    </source>
</evidence>
<sequence>MTTILQINSAARSQGANSTLLANELTAKLQQSNPGAQVVVRNLQAEPLPHLDDTILGAFFTPAEQRTPEQSAIAARSEALINELQAADIVVIAAPLYNFGVSSQLKTYFDFIARAGITFKYGANGAEGLVTGKKVHVVSARGGKYVGTPGDSQTPYLKTFLGFLGMTDVNFIYAEGLNMGPEVANAALAGAREAIAAA</sequence>
<keyword evidence="2 6" id="KW-0288">FMN</keyword>
<evidence type="ECO:0000256" key="3">
    <source>
        <dbReference type="ARBA" id="ARBA00023002"/>
    </source>
</evidence>
<evidence type="ECO:0000259" key="7">
    <source>
        <dbReference type="Pfam" id="PF02525"/>
    </source>
</evidence>
<comment type="function">
    <text evidence="6">Quinone reductase that provides resistance to thiol-specific stress caused by electrophilic quinones.</text>
</comment>
<dbReference type="OrthoDB" id="9787136at2"/>